<dbReference type="Pfam" id="PF02801">
    <property type="entry name" value="Ketoacyl-synt_C"/>
    <property type="match status" value="4"/>
</dbReference>
<dbReference type="InterPro" id="IPR057326">
    <property type="entry name" value="KR_dom"/>
</dbReference>
<dbReference type="Pfam" id="PF22336">
    <property type="entry name" value="RhiE-like_linker"/>
    <property type="match status" value="3"/>
</dbReference>
<feature type="active site" description="Proton donor; for dehydratase activity" evidence="9">
    <location>
        <position position="3747"/>
    </location>
</feature>
<dbReference type="Pfam" id="PF21089">
    <property type="entry name" value="PKS_DH_N"/>
    <property type="match status" value="2"/>
</dbReference>
<dbReference type="PROSITE" id="PS00606">
    <property type="entry name" value="KS3_1"/>
    <property type="match status" value="2"/>
</dbReference>
<keyword evidence="5" id="KW-0597">Phosphoprotein</keyword>
<sequence length="4768" mass="504061">MVQRRYDVIRHARLSDMPRLLELEELCWPEPLRVSREVIRRRLVSYPVGQFVVESDGAVHAVIYSQRIGSPDDVFSATFDTVDRLHRPEGPVAHVLSLNVDPSKQSLRFGDMLLEHLLMCAEGEPFVRTAVGVTRCRDFSRHPNAELAAYIRATNVQGRCLDTVLRMHQLHGAEIRALVPGYRPGDLVNEGNGVLVVYDLSNRRERVRILQSEGQKPEAVLIPPNGQLTEEIRDFFDAILGGDYEGIEHPLESPLFELGFDSAGLLDLQEKIESRYGIALAPLFFFEHNTGALIVSYLQDLRGPEDPGNEETGHAPEAPPSAAPARPGRSDQSRDVAIIGTACRLPGGIEDRAGLWELLTSAGSAIGTLPEGRWQWPDGTGPETHPGIDRGGFVTDAGAFEAGLFRVTPYEARHMDPQQRWTLELAWACLEDAGYAPSGVSGTRMGVFVGASGSDYQRLMDTLGLPVRAHSGLATSMAVIANRVSYFFDLRGPSVQLDTACSSSLVAVHMALRALRAGECDTALVGGVNVLCHPANSIAYHQAGMLSPDGRCKTFDASANGYVRSEGGVALLLKPLASALADGDTVHAVIKGSATNHGGQAGGLTVPSAALQASLVEAALADAGVSARDIGYVEAHGTGTALGDPIEVQGLTKAFAGSDAPCALGSVKTNLGHLEAAAGITGLLKTVLALQHRQLPASLHYERPNPHIDLDASPFSVVTRLSNWDLDRRPARLAGISSFGSGGSNAHVVVEEFPRAGAAPDAGGRGADETSMVILSARNTPQLQRQAQRLLDHLRQERPADADLRDIAYTTQVGRAELPERLGLPVTSVASLTALLENVVAGDDTSPAVLRGRAERDAGDTGGAVPGTAAEDVLAAWVRGARVDWDAHHKDGPRPRRVPLPTHAFDRDHYWIGDEPAEASPRTRADRVAGTSTRPGHPLLHREVPDADALAVFESTLTAADSFLRDHRVAGEPVLPAVASLELAREAASRTLPDAEAAGPADTVEVLRLENVVWSRPVVVGDGTQTVRTILMETANTPSGGAGAATQNAALDVTPDRSTAAEGPVSFEIRAADVVHARGVASRTRTAPPEPLDLEALTSRTGAAGLDVVDFYAALRATGLDYGPAHRAVRAIRLGDGELLAELAVPDEVVATLDDYVLHPSVLDGALQAAFAPDLHAAEPGGLALPFALDRVDVHGATPRTAYVWIRAVPTASRQVRRWDLDLCDTQGRIFARLRGYSMRKTTEVTAEAGATHDVTLFRPVWREADAPADATAPAHTARLVLACGFADRLDELRGLAPEVVFLEPPEQASTTRTATTPVSDAVTEHAVELLRAIRGLLAGKPTGSVLLQVLTHAEGEQALHQALSGLLRTARLENPALVGQLVAVPADASAAYLAETLEAESRRTEDQRISHGDGSRKVLRWEPLDQAARPGAAPVPWRAGGVYLITGGAGGLGRVFARDIARRAPGAVLCLTGRSPLGPAIETELAALRAEGARPEYHVLDVTDARATERLVRKLTRRHKALHGVLHAAGVLSDAFLQRKSDAEFRRVLAPKLAGCRAVDEATKGLDLDFFALFSSVMGATGNVGQGDYAVANAFLDAFAHHRGTRVAAGERSGRTLSVAWPLWYGGGMGADEDTRKALRLRGFLPLATDAGTDAFHRALDSAEPHVVVWAGNRAAGVRVLQDEPPAPEAARPAPPRPARAGEPDERALRARTSEFLKAELCRLTQLPPDEIDDAEPLGSYGMDSILATELTAGLEKTFGSLPKTLLFEYHTLAELGGYFLGGHRAVLEGMFAGVPERAQARAGEPVTAPAPARAATAVPRPEGRADAPAAEDTALDIAVIGLSGRYPEARDVHEFWENLRAGRDCVVEVPEDRWDWREYYEQDRTVPGRHYSKWGGFIAEVDRFDPLFFNIAPHEADYLDPQERLFLEHAWTAMEDAGYTRERLGRATGDGAAGRVGVYAGVMWGQYQLLFPDEGAGRGNPHALGSSYASVANRVSFVLNVHGPSMTVDTMCSSSLTAVELACRDLRGGRTRLAFAGGVNVTVHPNKYLGLSTGQFISSQGHCESFGVGGDGYIPGEGVGVVLLKPLSDAERDGDHVYGVIKGSGVSHGGRTNGYTVPNPRAQQAAIQDALSESGVDPRAISYVEAHGTGTKLGDPIEITGLSQAFTAASPDGAGPAARCYLGSAKSNIGHCESAAGIAGLTKVLLQLQHGRIAPSLHSATLNPHIDFSRTPFVVNQELRDWERPVVDGRPQPRIAGVSSFGAGGANAHLIVAEHTDRRPAPAGHGPQLFPLSAKDADRLRAYAQQLLDFAKDARNKAEAADVTPADLAYTLQTGREAMDERLGVVADSFAALAEKLERHLTGNTAVDGVCRGNAKRDRKALAVVPAEELAETVAALARRGKLTELLELWVRGAAPDWQTLHAEAAASPRRISAPTYPFARERHWVPEATPVPPRTEPAPSTADPAFGTALYLTKQWRPAPAATGRSAPSGALVLHDRGTRHLAARIAGLLDAATLLDASDPGADGVVDRSAASCSALIDLTGIGDDATPSGGIDRIAEDTASGRALALLRRVLDVKASRDVRLLFVTQGLEAVDAPGASRRGPLAGAARAALYRLLQSEYRGLASRHVDLDPDVRDTAALAAVVHRELLDDGHAPEACHRDGTRLTPVLAEAPVPTGPRPAPLAFTADEVLLVTGGTRGIGLLCARHFVARHGVRRLVLTGREALPPRHLWTDPAACPPAVRAKTDAVAALEAQGVQVRVLALPLDDADAVAEAVAHVTSTLGPVAGVLHAAGLVDTDNPAFVRKPVSGIARVVSPKIDGTVNLLAALDPRALRFAVLFSSVSAVLPALGAGQSDYAMGNAFMDYYAQARAHELPVTSVQWPSWRETGFGEVTNKAYTDTGLLSITNAEGLAFLDDILTAPRGPVVMPVRVDAARFDATALLDARPTAPMAPAARTRTVETRQDPAGSASIRDRLTAFLSDTFSSELGLKAGQLDEDTSYADYGADSILLAQVLQRIRRRLDVPLDPSVLLEYPTLSELVTWLLDTHPAEVAARFATEPGQDQEPGGAPTRPEPTPPVAALSPPAAASVRTEPRAAAEESDRAGGHRVAVVGMACRLPGAPGLDAYWELLSQGRRAVREVPAERWGRPTGFRAGLVDDVHGFDAGHFMLHAEDVRAMDPQALVLLEESLKAVHHAGYRAADLEGSRTGVYVGARSGQRPDGTLVDGARNPIMTVGQNYLAANVSQFFDWRGPAMVMDTACSSALTAMKVATDALAAGSVDSALVAGVSLLADAEAHELFRRRGLLREDGEFHIFDRRAGGVVLGEGAGVVLLKPLAAAERDGDTVYAVVEGLAVNNDGRTAGPATPNLTAQKQVMREALRQAGCAPRQVGHLDVNGSGSELTDLLELKAVQEVYGADRTAPLHIGSMKPNIGHPLCAEGIAAFIKVALTLHHQRSVPFLSGEQPMEHFTIDPAALRLPRHAEPVDLAYAAVSSFADGGTNGHVVLGRAPVRRPGHEPRGPVPLPDLDRRDVRTGAPVATGEPACDGEPAPTAEAQVWTRRVDARDAVVDGHRVYGRRLLPGLAWIDLLYGCCADLAPDASTEGLALRDLSIYRPLAVEEGGAVDLRVEARATAADAWRITVTDAVRGDAGAPEPYVTADVHLTDGPTAFDETVPADVLDALRAPGEKPRDLTEIYRSFRSQELVHSGVMKAVGSVHTTSDAIWVSVAVDGPAAPEHRFHPALIDGSAVAASAVALGGEPRLFLPLHYASFRAAAPLGRACHTRVRRAGITRGDELLTFGMEFFDEHGRKLCELTGLTTKAVRDAGHIDPARSTTSEPAPLAAPVGRNVPAAASADDAMQTLVRSVVAGRLGVPEDRIDEGANYYALGLDSATLLRIAAELGERLGTKLAPTLLFEHASVSALAGHLARHHEPVEAPVAAVAPAGANDVPEYAETPRHAAAPATTDAAGQDIAIVGISGRYPKASGLAEFWENLKSGRDCVGEVPEDRWPGDTFAGERTPSGRPVSRLGGFLDDPDCFDAEFFGIPDAEAAQLDPQERLFLEVCWEAVEDAGYTPAGLSGAGDGAEDGGRRGAVGVFVGVMHKDYVLVQHDAADGAPAAPLALNAAAIANRVSHVCDFHGPSLAIDAVCASSLSAVHLAVESLRRGECDAALAGGVNLSLHPAKYRTYGSLDLLAGETPARSFGAGGDGYVAAEGVGAVLLKPLGRALADGDAVYAVVKGTAVNHSGRTPGIRVPSVAAQAELIETCLERAGVDPGTIGYLEAHGTGTEIGDLIEVQGLRRAFEKHTDAKGYCALGSVKSAIGHAEAAAGISGLTKAVLQLHHRTLTPLVGGAGTNPYLDLADSPFRLQTELAEWTVDAGGPGTPRRAGVSAFGATGTNAHVVVEEAPPVLDHALRGDAAGPVLVPLSATDGHRLRAYADRLLRFLDTKEGAALAPAALAHTLQTGRVALAERAVILAHDLDEVREGLEAVARGTDADGTGVRVWRGRVADTAAEARLLDEDDVRAELVGRWAARGKWGKVAELWLDGYAVAWPAPHGTAAPRRVHLPTYPFAKRRHWVATLERTTTAPAPTTAPTATVPAPATGGVHWHFVPDGAAPPASAHRADLPAQEKARGYLRQLVAARMGRPARDIGPHDGLIDLGLTSLGAVGLSKDLAATVAPGFVPSALFEYGTVAELAGHLAAKWPAGLARLVAARPDTPDGDRPAPGPDERPTAPDVLDLLECLRTGALHLDDAIALLDEESYEK</sequence>
<dbReference type="SMART" id="SM00823">
    <property type="entry name" value="PKS_PP"/>
    <property type="match status" value="5"/>
</dbReference>
<feature type="domain" description="Carrier" evidence="11">
    <location>
        <begin position="223"/>
        <end position="302"/>
    </location>
</feature>
<feature type="domain" description="Carrier" evidence="11">
    <location>
        <begin position="2973"/>
        <end position="3050"/>
    </location>
</feature>
<dbReference type="SUPFAM" id="SSF55729">
    <property type="entry name" value="Acyl-CoA N-acyltransferases (Nat)"/>
    <property type="match status" value="1"/>
</dbReference>
<feature type="region of interest" description="C-terminal hotdog fold" evidence="9">
    <location>
        <begin position="1102"/>
        <end position="1248"/>
    </location>
</feature>
<feature type="region of interest" description="Disordered" evidence="10">
    <location>
        <begin position="3510"/>
        <end position="3533"/>
    </location>
</feature>
<dbReference type="SUPFAM" id="SSF47336">
    <property type="entry name" value="ACP-like"/>
    <property type="match status" value="5"/>
</dbReference>
<dbReference type="Gene3D" id="3.40.630.30">
    <property type="match status" value="1"/>
</dbReference>
<dbReference type="InterPro" id="IPR016181">
    <property type="entry name" value="Acyl_CoA_acyltransferase"/>
</dbReference>
<evidence type="ECO:0000256" key="2">
    <source>
        <dbReference type="ARBA" id="ARBA00004792"/>
    </source>
</evidence>
<feature type="region of interest" description="Disordered" evidence="10">
    <location>
        <begin position="303"/>
        <end position="333"/>
    </location>
</feature>
<feature type="domain" description="Ketosynthase family 3 (KS3)" evidence="13">
    <location>
        <begin position="3971"/>
        <end position="4408"/>
    </location>
</feature>
<feature type="domain" description="Carrier" evidence="11">
    <location>
        <begin position="4633"/>
        <end position="4707"/>
    </location>
</feature>
<evidence type="ECO:0000256" key="1">
    <source>
        <dbReference type="ARBA" id="ARBA00004496"/>
    </source>
</evidence>
<dbReference type="PROSITE" id="PS50075">
    <property type="entry name" value="CARRIER"/>
    <property type="match status" value="5"/>
</dbReference>
<dbReference type="CDD" id="cd08953">
    <property type="entry name" value="KR_2_SDR_x"/>
    <property type="match status" value="2"/>
</dbReference>
<feature type="domain" description="N-acetyltransferase" evidence="12">
    <location>
        <begin position="7"/>
        <end position="201"/>
    </location>
</feature>
<feature type="domain" description="Carrier" evidence="11">
    <location>
        <begin position="1712"/>
        <end position="1785"/>
    </location>
</feature>
<evidence type="ECO:0000256" key="7">
    <source>
        <dbReference type="ARBA" id="ARBA00022737"/>
    </source>
</evidence>
<dbReference type="InterPro" id="IPR016039">
    <property type="entry name" value="Thiolase-like"/>
</dbReference>
<feature type="region of interest" description="C-terminal hotdog fold" evidence="9">
    <location>
        <begin position="3689"/>
        <end position="3830"/>
    </location>
</feature>
<feature type="active site" description="Proton acceptor; for dehydratase activity" evidence="9">
    <location>
        <position position="967"/>
    </location>
</feature>
<evidence type="ECO:0000259" key="12">
    <source>
        <dbReference type="PROSITE" id="PS51186"/>
    </source>
</evidence>
<keyword evidence="8" id="KW-0012">Acyltransferase</keyword>
<keyword evidence="4" id="KW-0963">Cytoplasm</keyword>
<dbReference type="PROSITE" id="PS52004">
    <property type="entry name" value="KS3_2"/>
    <property type="match status" value="4"/>
</dbReference>
<evidence type="ECO:0000256" key="10">
    <source>
        <dbReference type="SAM" id="MobiDB-lite"/>
    </source>
</evidence>
<feature type="region of interest" description="Disordered" evidence="10">
    <location>
        <begin position="4717"/>
        <end position="4738"/>
    </location>
</feature>
<dbReference type="Pfam" id="PF00109">
    <property type="entry name" value="ketoacyl-synt"/>
    <property type="match status" value="4"/>
</dbReference>
<dbReference type="EMBL" id="BAABJR010000005">
    <property type="protein sequence ID" value="GAA5207405.1"/>
    <property type="molecule type" value="Genomic_DNA"/>
</dbReference>
<keyword evidence="6" id="KW-0808">Transferase</keyword>
<dbReference type="CDD" id="cd00833">
    <property type="entry name" value="PKS"/>
    <property type="match status" value="4"/>
</dbReference>
<dbReference type="Pfam" id="PF14765">
    <property type="entry name" value="PS-DH"/>
    <property type="match status" value="2"/>
</dbReference>
<feature type="domain" description="Ketosynthase family 3 (KS3)" evidence="13">
    <location>
        <begin position="333"/>
        <end position="752"/>
    </location>
</feature>
<feature type="compositionally biased region" description="Low complexity" evidence="10">
    <location>
        <begin position="3081"/>
        <end position="3090"/>
    </location>
</feature>
<dbReference type="InterPro" id="IPR049552">
    <property type="entry name" value="PKS_DH_N"/>
</dbReference>
<feature type="active site" description="Proton donor; for dehydratase activity" evidence="9">
    <location>
        <position position="1164"/>
    </location>
</feature>
<feature type="region of interest" description="Disordered" evidence="10">
    <location>
        <begin position="1684"/>
        <end position="1707"/>
    </location>
</feature>
<dbReference type="SMART" id="SM00825">
    <property type="entry name" value="PKS_KS"/>
    <property type="match status" value="4"/>
</dbReference>
<evidence type="ECO:0000256" key="6">
    <source>
        <dbReference type="ARBA" id="ARBA00022679"/>
    </source>
</evidence>
<evidence type="ECO:0000259" key="13">
    <source>
        <dbReference type="PROSITE" id="PS52004"/>
    </source>
</evidence>
<comment type="pathway">
    <text evidence="2">Antibiotic biosynthesis.</text>
</comment>
<dbReference type="SUPFAM" id="SSF53901">
    <property type="entry name" value="Thiolase-like"/>
    <property type="match status" value="4"/>
</dbReference>
<dbReference type="InterPro" id="IPR049900">
    <property type="entry name" value="PKS_mFAS_DH"/>
</dbReference>
<accession>A0ABP9SZK5</accession>
<feature type="region of interest" description="Disordered" evidence="10">
    <location>
        <begin position="918"/>
        <end position="941"/>
    </location>
</feature>
<evidence type="ECO:0000256" key="4">
    <source>
        <dbReference type="ARBA" id="ARBA00022490"/>
    </source>
</evidence>
<dbReference type="InterPro" id="IPR036291">
    <property type="entry name" value="NAD(P)-bd_dom_sf"/>
</dbReference>
<dbReference type="Gene3D" id="3.40.47.10">
    <property type="match status" value="4"/>
</dbReference>
<dbReference type="InterPro" id="IPR006162">
    <property type="entry name" value="Ppantetheine_attach_site"/>
</dbReference>
<dbReference type="PANTHER" id="PTHR43775:SF37">
    <property type="entry name" value="SI:DKEY-61P9.11"/>
    <property type="match status" value="1"/>
</dbReference>
<dbReference type="Gene3D" id="1.10.1200.10">
    <property type="entry name" value="ACP-like"/>
    <property type="match status" value="5"/>
</dbReference>
<feature type="domain" description="Ketosynthase family 3 (KS3)" evidence="13">
    <location>
        <begin position="3108"/>
        <end position="3510"/>
    </location>
</feature>
<dbReference type="PROSITE" id="PS00012">
    <property type="entry name" value="PHOSPHOPANTETHEINE"/>
    <property type="match status" value="2"/>
</dbReference>
<dbReference type="SMART" id="SM01294">
    <property type="entry name" value="PKS_PP_betabranch"/>
    <property type="match status" value="3"/>
</dbReference>
<proteinExistence type="predicted"/>
<dbReference type="InterPro" id="IPR036736">
    <property type="entry name" value="ACP-like_sf"/>
</dbReference>
<reference evidence="16" key="1">
    <citation type="journal article" date="2019" name="Int. J. Syst. Evol. Microbiol.">
        <title>The Global Catalogue of Microorganisms (GCM) 10K type strain sequencing project: providing services to taxonomists for standard genome sequencing and annotation.</title>
        <authorList>
            <consortium name="The Broad Institute Genomics Platform"/>
            <consortium name="The Broad Institute Genome Sequencing Center for Infectious Disease"/>
            <person name="Wu L."/>
            <person name="Ma J."/>
        </authorList>
    </citation>
    <scope>NUCLEOTIDE SEQUENCE [LARGE SCALE GENOMIC DNA]</scope>
    <source>
        <strain evidence="16">JCM 18306</strain>
    </source>
</reference>
<name>A0ABP9SZK5_9ACTN</name>
<dbReference type="Gene3D" id="3.10.129.110">
    <property type="entry name" value="Polyketide synthase dehydratase"/>
    <property type="match status" value="2"/>
</dbReference>
<dbReference type="InterPro" id="IPR013968">
    <property type="entry name" value="PKS_KR"/>
</dbReference>
<feature type="region of interest" description="N-terminal hotdog fold" evidence="9">
    <location>
        <begin position="3539"/>
        <end position="3670"/>
    </location>
</feature>
<keyword evidence="16" id="KW-1185">Reference proteome</keyword>
<feature type="compositionally biased region" description="Basic and acidic residues" evidence="10">
    <location>
        <begin position="3094"/>
        <end position="3106"/>
    </location>
</feature>
<dbReference type="InterPro" id="IPR020806">
    <property type="entry name" value="PKS_PP-bd"/>
</dbReference>
<feature type="region of interest" description="Disordered" evidence="10">
    <location>
        <begin position="3061"/>
        <end position="3106"/>
    </location>
</feature>
<evidence type="ECO:0000313" key="16">
    <source>
        <dbReference type="Proteomes" id="UP001499878"/>
    </source>
</evidence>
<protein>
    <recommendedName>
        <fullName evidence="17">SDR family NAD(P)-dependent oxidoreductase</fullName>
    </recommendedName>
</protein>
<dbReference type="PANTHER" id="PTHR43775">
    <property type="entry name" value="FATTY ACID SYNTHASE"/>
    <property type="match status" value="1"/>
</dbReference>
<dbReference type="Gene3D" id="3.40.50.720">
    <property type="entry name" value="NAD(P)-binding Rossmann-like Domain"/>
    <property type="match status" value="2"/>
</dbReference>
<feature type="domain" description="PKS/mFAS DH" evidence="14">
    <location>
        <begin position="937"/>
        <end position="1248"/>
    </location>
</feature>
<feature type="domain" description="Ketosynthase family 3 (KS3)" evidence="13">
    <location>
        <begin position="1836"/>
        <end position="2276"/>
    </location>
</feature>
<gene>
    <name evidence="15" type="ORF">GCM10023323_22780</name>
</gene>
<feature type="compositionally biased region" description="Basic and acidic residues" evidence="10">
    <location>
        <begin position="4720"/>
        <end position="4736"/>
    </location>
</feature>
<organism evidence="15 16">
    <name type="scientific">Streptomyces thinghirensis</name>
    <dbReference type="NCBI Taxonomy" id="551547"/>
    <lineage>
        <taxon>Bacteria</taxon>
        <taxon>Bacillati</taxon>
        <taxon>Actinomycetota</taxon>
        <taxon>Actinomycetes</taxon>
        <taxon>Kitasatosporales</taxon>
        <taxon>Streptomycetaceae</taxon>
        <taxon>Streptomyces</taxon>
    </lineage>
</organism>
<dbReference type="Proteomes" id="UP001499878">
    <property type="component" value="Unassembled WGS sequence"/>
</dbReference>
<comment type="caution">
    <text evidence="15">The sequence shown here is derived from an EMBL/GenBank/DDBJ whole genome shotgun (WGS) entry which is preliminary data.</text>
</comment>
<feature type="compositionally biased region" description="Low complexity" evidence="10">
    <location>
        <begin position="1807"/>
        <end position="1822"/>
    </location>
</feature>
<dbReference type="InterPro" id="IPR020807">
    <property type="entry name" value="PKS_DH"/>
</dbReference>
<dbReference type="SMART" id="SM00822">
    <property type="entry name" value="PKS_KR"/>
    <property type="match status" value="2"/>
</dbReference>
<comment type="subcellular location">
    <subcellularLocation>
        <location evidence="1">Cytoplasm</location>
    </subcellularLocation>
</comment>
<dbReference type="InterPro" id="IPR049551">
    <property type="entry name" value="PKS_DH_C"/>
</dbReference>
<dbReference type="InterPro" id="IPR014031">
    <property type="entry name" value="Ketoacyl_synth_C"/>
</dbReference>
<keyword evidence="7" id="KW-0677">Repeat</keyword>
<dbReference type="PROSITE" id="PS51186">
    <property type="entry name" value="GNAT"/>
    <property type="match status" value="1"/>
</dbReference>
<dbReference type="InterPro" id="IPR009081">
    <property type="entry name" value="PP-bd_ACP"/>
</dbReference>
<dbReference type="SMART" id="SM00826">
    <property type="entry name" value="PKS_DH"/>
    <property type="match status" value="1"/>
</dbReference>
<evidence type="ECO:0000256" key="3">
    <source>
        <dbReference type="ARBA" id="ARBA00022450"/>
    </source>
</evidence>
<feature type="domain" description="PKS/mFAS DH" evidence="14">
    <location>
        <begin position="3539"/>
        <end position="3830"/>
    </location>
</feature>
<dbReference type="InterPro" id="IPR054514">
    <property type="entry name" value="RhiE-like_linker"/>
</dbReference>
<feature type="active site" description="Proton acceptor; for dehydratase activity" evidence="9">
    <location>
        <position position="3574"/>
    </location>
</feature>
<dbReference type="InterPro" id="IPR014030">
    <property type="entry name" value="Ketoacyl_synth_N"/>
</dbReference>
<dbReference type="SUPFAM" id="SSF51735">
    <property type="entry name" value="NAD(P)-binding Rossmann-fold domains"/>
    <property type="match status" value="4"/>
</dbReference>
<dbReference type="InterPro" id="IPR020841">
    <property type="entry name" value="PKS_Beta-ketoAc_synthase_dom"/>
</dbReference>
<keyword evidence="3" id="KW-0596">Phosphopantetheine</keyword>
<dbReference type="InterPro" id="IPR018201">
    <property type="entry name" value="Ketoacyl_synth_AS"/>
</dbReference>
<evidence type="ECO:0000256" key="5">
    <source>
        <dbReference type="ARBA" id="ARBA00022553"/>
    </source>
</evidence>
<feature type="domain" description="Carrier" evidence="11">
    <location>
        <begin position="3859"/>
        <end position="3933"/>
    </location>
</feature>
<evidence type="ECO:0000256" key="8">
    <source>
        <dbReference type="ARBA" id="ARBA00023315"/>
    </source>
</evidence>
<dbReference type="InterPro" id="IPR000182">
    <property type="entry name" value="GNAT_dom"/>
</dbReference>
<dbReference type="InterPro" id="IPR042104">
    <property type="entry name" value="PKS_dehydratase_sf"/>
</dbReference>
<feature type="region of interest" description="N-terminal hotdog fold" evidence="9">
    <location>
        <begin position="937"/>
        <end position="1072"/>
    </location>
</feature>
<feature type="compositionally biased region" description="Pro residues" evidence="10">
    <location>
        <begin position="1686"/>
        <end position="1699"/>
    </location>
</feature>
<evidence type="ECO:0000259" key="14">
    <source>
        <dbReference type="PROSITE" id="PS52019"/>
    </source>
</evidence>
<dbReference type="Gene3D" id="1.10.1240.100">
    <property type="match status" value="3"/>
</dbReference>
<dbReference type="Pfam" id="PF08659">
    <property type="entry name" value="KR"/>
    <property type="match status" value="2"/>
</dbReference>
<dbReference type="Pfam" id="PF00550">
    <property type="entry name" value="PP-binding"/>
    <property type="match status" value="5"/>
</dbReference>
<dbReference type="PROSITE" id="PS52019">
    <property type="entry name" value="PKS_MFAS_DH"/>
    <property type="match status" value="2"/>
</dbReference>
<feature type="region of interest" description="Disordered" evidence="10">
    <location>
        <begin position="1804"/>
        <end position="1831"/>
    </location>
</feature>
<evidence type="ECO:0008006" key="17">
    <source>
        <dbReference type="Google" id="ProtNLM"/>
    </source>
</evidence>
<evidence type="ECO:0000259" key="11">
    <source>
        <dbReference type="PROSITE" id="PS50075"/>
    </source>
</evidence>
<evidence type="ECO:0000256" key="9">
    <source>
        <dbReference type="PROSITE-ProRule" id="PRU01363"/>
    </source>
</evidence>
<dbReference type="InterPro" id="IPR050091">
    <property type="entry name" value="PKS_NRPS_Biosynth_Enz"/>
</dbReference>
<evidence type="ECO:0000313" key="15">
    <source>
        <dbReference type="EMBL" id="GAA5207405.1"/>
    </source>
</evidence>